<evidence type="ECO:0000313" key="3">
    <source>
        <dbReference type="Proteomes" id="UP000053676"/>
    </source>
</evidence>
<organism evidence="2 3">
    <name type="scientific">Necator americanus</name>
    <name type="common">Human hookworm</name>
    <dbReference type="NCBI Taxonomy" id="51031"/>
    <lineage>
        <taxon>Eukaryota</taxon>
        <taxon>Metazoa</taxon>
        <taxon>Ecdysozoa</taxon>
        <taxon>Nematoda</taxon>
        <taxon>Chromadorea</taxon>
        <taxon>Rhabditida</taxon>
        <taxon>Rhabditina</taxon>
        <taxon>Rhabditomorpha</taxon>
        <taxon>Strongyloidea</taxon>
        <taxon>Ancylostomatidae</taxon>
        <taxon>Bunostominae</taxon>
        <taxon>Necator</taxon>
    </lineage>
</organism>
<accession>W2SPV8</accession>
<sequence length="138" mass="15978">MVWISVCATISATVFGVLIYGHVKRQHKKQMEILTEMMLQPKLYKYSIEVSRTRGIRAAKECPKVARLPWEIRSDHVHIDMEFLLGEGTISNVYLGKLKGKAPILQWIGRVEMKQYQDCPVAVRVPRHFDEPEEDQIV</sequence>
<keyword evidence="1" id="KW-0812">Transmembrane</keyword>
<evidence type="ECO:0000313" key="2">
    <source>
        <dbReference type="EMBL" id="ETN70727.1"/>
    </source>
</evidence>
<gene>
    <name evidence="2" type="ORF">NECAME_14580</name>
</gene>
<feature type="transmembrane region" description="Helical" evidence="1">
    <location>
        <begin position="6"/>
        <end position="23"/>
    </location>
</feature>
<dbReference type="EMBL" id="KI668903">
    <property type="protein sequence ID" value="ETN70727.1"/>
    <property type="molecule type" value="Genomic_DNA"/>
</dbReference>
<proteinExistence type="predicted"/>
<protein>
    <submittedName>
        <fullName evidence="2">Uncharacterized protein</fullName>
    </submittedName>
</protein>
<name>W2SPV8_NECAM</name>
<evidence type="ECO:0000256" key="1">
    <source>
        <dbReference type="SAM" id="Phobius"/>
    </source>
</evidence>
<dbReference type="KEGG" id="nai:NECAME_14580"/>
<keyword evidence="3" id="KW-1185">Reference proteome</keyword>
<dbReference type="Proteomes" id="UP000053676">
    <property type="component" value="Unassembled WGS sequence"/>
</dbReference>
<keyword evidence="1" id="KW-1133">Transmembrane helix</keyword>
<dbReference type="OrthoDB" id="5804305at2759"/>
<dbReference type="AlphaFoldDB" id="W2SPV8"/>
<dbReference type="STRING" id="51031.W2SPV8"/>
<reference evidence="3" key="1">
    <citation type="journal article" date="2014" name="Nat. Genet.">
        <title>Genome of the human hookworm Necator americanus.</title>
        <authorList>
            <person name="Tang Y.T."/>
            <person name="Gao X."/>
            <person name="Rosa B.A."/>
            <person name="Abubucker S."/>
            <person name="Hallsworth-Pepin K."/>
            <person name="Martin J."/>
            <person name="Tyagi R."/>
            <person name="Heizer E."/>
            <person name="Zhang X."/>
            <person name="Bhonagiri-Palsikar V."/>
            <person name="Minx P."/>
            <person name="Warren W.C."/>
            <person name="Wang Q."/>
            <person name="Zhan B."/>
            <person name="Hotez P.J."/>
            <person name="Sternberg P.W."/>
            <person name="Dougall A."/>
            <person name="Gaze S.T."/>
            <person name="Mulvenna J."/>
            <person name="Sotillo J."/>
            <person name="Ranganathan S."/>
            <person name="Rabelo E.M."/>
            <person name="Wilson R.K."/>
            <person name="Felgner P.L."/>
            <person name="Bethony J."/>
            <person name="Hawdon J.M."/>
            <person name="Gasser R.B."/>
            <person name="Loukas A."/>
            <person name="Mitreva M."/>
        </authorList>
    </citation>
    <scope>NUCLEOTIDE SEQUENCE [LARGE SCALE GENOMIC DNA]</scope>
</reference>
<keyword evidence="1" id="KW-0472">Membrane</keyword>